<evidence type="ECO:0000313" key="3">
    <source>
        <dbReference type="Proteomes" id="UP000419144"/>
    </source>
</evidence>
<dbReference type="Proteomes" id="UP000419144">
    <property type="component" value="Unassembled WGS sequence"/>
</dbReference>
<sequence length="414" mass="45269">MASTSASGPSSSTPLPRQWGSDLLLRKVPFYAQARQYGAADPDDPQSEGNTLSYGPSSYPLLAAVRSCYEMLNRADVATETSNLGATTAVVDRSPFSGIDRAAYCLVPPQRKWTSNEGLPADSTSPSSEQSTTLVHPAAAAALLDDTIGPATLTEVLEPWFGIIEDRFCADEHQEQVEELARSGKQNTRTKALNQSHSGAAGVLKDGDMVKKDSLRVVDAEVSRMLRRKRICERDEETHGAVYTRLERSILHYSAATQEEKEVLHSTRVATNDPSTEALVRGEGMTAPSQSQETWGSRMLSLVTSTVAADTASGYPRRSDEEVNQQQKVLAYLRRVRWIATQWNSTTSKIAFKDAEASVPLWSQMTEAQRVKAEMHHAQGQRRRFRRPRRDGDGGPTGNSVDADAALRDSLGSA</sequence>
<dbReference type="VEuPathDB" id="TriTrypDB:LtaPh_3331300"/>
<organism evidence="2 3">
    <name type="scientific">Leishmania tarentolae</name>
    <name type="common">Sauroleishmania tarentolae</name>
    <dbReference type="NCBI Taxonomy" id="5689"/>
    <lineage>
        <taxon>Eukaryota</taxon>
        <taxon>Discoba</taxon>
        <taxon>Euglenozoa</taxon>
        <taxon>Kinetoplastea</taxon>
        <taxon>Metakinetoplastina</taxon>
        <taxon>Trypanosomatida</taxon>
        <taxon>Trypanosomatidae</taxon>
        <taxon>Leishmaniinae</taxon>
        <taxon>Leishmania</taxon>
        <taxon>lizard Leishmania</taxon>
    </lineage>
</organism>
<evidence type="ECO:0000256" key="1">
    <source>
        <dbReference type="SAM" id="MobiDB-lite"/>
    </source>
</evidence>
<name>A0A640KRN7_LEITA</name>
<dbReference type="OrthoDB" id="272689at2759"/>
<evidence type="ECO:0000313" key="2">
    <source>
        <dbReference type="EMBL" id="GET92048.1"/>
    </source>
</evidence>
<feature type="region of interest" description="Disordered" evidence="1">
    <location>
        <begin position="371"/>
        <end position="414"/>
    </location>
</feature>
<dbReference type="EMBL" id="BLBS01000052">
    <property type="protein sequence ID" value="GET92048.1"/>
    <property type="molecule type" value="Genomic_DNA"/>
</dbReference>
<dbReference type="AlphaFoldDB" id="A0A640KRN7"/>
<accession>A0A640KRN7</accession>
<proteinExistence type="predicted"/>
<feature type="compositionally biased region" description="Basic residues" evidence="1">
    <location>
        <begin position="379"/>
        <end position="389"/>
    </location>
</feature>
<protein>
    <submittedName>
        <fullName evidence="2">Uncharacterized protein</fullName>
    </submittedName>
</protein>
<gene>
    <name evidence="2" type="ORF">LtaPh_3331300</name>
</gene>
<comment type="caution">
    <text evidence="2">The sequence shown here is derived from an EMBL/GenBank/DDBJ whole genome shotgun (WGS) entry which is preliminary data.</text>
</comment>
<reference evidence="2" key="1">
    <citation type="submission" date="2019-11" db="EMBL/GenBank/DDBJ databases">
        <title>Leishmania tarentolae CDS.</title>
        <authorList>
            <person name="Goto Y."/>
            <person name="Yamagishi J."/>
        </authorList>
    </citation>
    <scope>NUCLEOTIDE SEQUENCE [LARGE SCALE GENOMIC DNA]</scope>
    <source>
        <strain evidence="2">Parrot Tar II</strain>
    </source>
</reference>
<keyword evidence="3" id="KW-1185">Reference proteome</keyword>